<sequence length="73" mass="7994">MSIVMASGLYRPDLSRPAAVHVQCGSWRYRPARDAVPRSAAQSRPATCTSLGGTGPRDSDLHQHLRIAPARRR</sequence>
<gene>
    <name evidence="2" type="ORF">F2Q69_00000511</name>
</gene>
<feature type="region of interest" description="Disordered" evidence="1">
    <location>
        <begin position="34"/>
        <end position="73"/>
    </location>
</feature>
<protein>
    <submittedName>
        <fullName evidence="2">Uncharacterized protein</fullName>
    </submittedName>
</protein>
<name>A0A8S9PLZ6_BRACR</name>
<comment type="caution">
    <text evidence="2">The sequence shown here is derived from an EMBL/GenBank/DDBJ whole genome shotgun (WGS) entry which is preliminary data.</text>
</comment>
<evidence type="ECO:0000256" key="1">
    <source>
        <dbReference type="SAM" id="MobiDB-lite"/>
    </source>
</evidence>
<organism evidence="2 3">
    <name type="scientific">Brassica cretica</name>
    <name type="common">Mustard</name>
    <dbReference type="NCBI Taxonomy" id="69181"/>
    <lineage>
        <taxon>Eukaryota</taxon>
        <taxon>Viridiplantae</taxon>
        <taxon>Streptophyta</taxon>
        <taxon>Embryophyta</taxon>
        <taxon>Tracheophyta</taxon>
        <taxon>Spermatophyta</taxon>
        <taxon>Magnoliopsida</taxon>
        <taxon>eudicotyledons</taxon>
        <taxon>Gunneridae</taxon>
        <taxon>Pentapetalae</taxon>
        <taxon>rosids</taxon>
        <taxon>malvids</taxon>
        <taxon>Brassicales</taxon>
        <taxon>Brassicaceae</taxon>
        <taxon>Brassiceae</taxon>
        <taxon>Brassica</taxon>
    </lineage>
</organism>
<dbReference type="Proteomes" id="UP000712600">
    <property type="component" value="Unassembled WGS sequence"/>
</dbReference>
<reference evidence="2" key="1">
    <citation type="submission" date="2019-12" db="EMBL/GenBank/DDBJ databases">
        <title>Genome sequencing and annotation of Brassica cretica.</title>
        <authorList>
            <person name="Studholme D.J."/>
            <person name="Sarris P."/>
        </authorList>
    </citation>
    <scope>NUCLEOTIDE SEQUENCE</scope>
    <source>
        <strain evidence="2">PFS-109/04</strain>
        <tissue evidence="2">Leaf</tissue>
    </source>
</reference>
<proteinExistence type="predicted"/>
<feature type="compositionally biased region" description="Polar residues" evidence="1">
    <location>
        <begin position="40"/>
        <end position="51"/>
    </location>
</feature>
<dbReference type="EMBL" id="QGKX02001521">
    <property type="protein sequence ID" value="KAF3514642.1"/>
    <property type="molecule type" value="Genomic_DNA"/>
</dbReference>
<evidence type="ECO:0000313" key="3">
    <source>
        <dbReference type="Proteomes" id="UP000712600"/>
    </source>
</evidence>
<evidence type="ECO:0000313" key="2">
    <source>
        <dbReference type="EMBL" id="KAF3514642.1"/>
    </source>
</evidence>
<dbReference type="AlphaFoldDB" id="A0A8S9PLZ6"/>
<accession>A0A8S9PLZ6</accession>